<comment type="caution">
    <text evidence="1">The sequence shown here is derived from an EMBL/GenBank/DDBJ whole genome shotgun (WGS) entry which is preliminary data.</text>
</comment>
<sequence length="73" mass="8864">MVNKNVFNDHFRLMTPVELCLCMDNEELIKGVNTLEPEERFRFIREFDRELGDIVKRYQEIKARNFSLQLQKD</sequence>
<reference evidence="1" key="1">
    <citation type="submission" date="2019-08" db="EMBL/GenBank/DDBJ databases">
        <authorList>
            <person name="Kucharzyk K."/>
            <person name="Murdoch R.W."/>
            <person name="Higgins S."/>
            <person name="Loffler F."/>
        </authorList>
    </citation>
    <scope>NUCLEOTIDE SEQUENCE</scope>
</reference>
<evidence type="ECO:0000313" key="1">
    <source>
        <dbReference type="EMBL" id="MPL74974.1"/>
    </source>
</evidence>
<organism evidence="1">
    <name type="scientific">bioreactor metagenome</name>
    <dbReference type="NCBI Taxonomy" id="1076179"/>
    <lineage>
        <taxon>unclassified sequences</taxon>
        <taxon>metagenomes</taxon>
        <taxon>ecological metagenomes</taxon>
    </lineage>
</organism>
<gene>
    <name evidence="1" type="ORF">SDC9_20793</name>
</gene>
<accession>A0A644U7Q2</accession>
<dbReference type="EMBL" id="VSSQ01000084">
    <property type="protein sequence ID" value="MPL74974.1"/>
    <property type="molecule type" value="Genomic_DNA"/>
</dbReference>
<dbReference type="AlphaFoldDB" id="A0A644U7Q2"/>
<proteinExistence type="predicted"/>
<name>A0A644U7Q2_9ZZZZ</name>
<protein>
    <submittedName>
        <fullName evidence="1">Uncharacterized protein</fullName>
    </submittedName>
</protein>